<dbReference type="RefSeq" id="WP_252819817.1">
    <property type="nucleotide sequence ID" value="NZ_JAMXQS010000006.1"/>
</dbReference>
<sequence>MGFYDEMADMAADLLAPEDEGGLGQGEVLLRRVVTTPGANPWDEPTEQITDTKLSATVKRVDQRYENGALIIATGDIVTFAPVEPEPANANVLVIDGRERAITNLKRIPGAGVCVAWQCFCAA</sequence>
<dbReference type="EMBL" id="JAMXQS010000006">
    <property type="protein sequence ID" value="MCO6050847.1"/>
    <property type="molecule type" value="Genomic_DNA"/>
</dbReference>
<comment type="caution">
    <text evidence="1">The sequence shown here is derived from an EMBL/GenBank/DDBJ whole genome shotgun (WGS) entry which is preliminary data.</text>
</comment>
<organism evidence="1 2">
    <name type="scientific">Mesorhizobium liriopis</name>
    <dbReference type="NCBI Taxonomy" id="2953882"/>
    <lineage>
        <taxon>Bacteria</taxon>
        <taxon>Pseudomonadati</taxon>
        <taxon>Pseudomonadota</taxon>
        <taxon>Alphaproteobacteria</taxon>
        <taxon>Hyphomicrobiales</taxon>
        <taxon>Phyllobacteriaceae</taxon>
        <taxon>Mesorhizobium</taxon>
    </lineage>
</organism>
<evidence type="ECO:0000313" key="2">
    <source>
        <dbReference type="Proteomes" id="UP001205906"/>
    </source>
</evidence>
<proteinExistence type="predicted"/>
<keyword evidence="2" id="KW-1185">Reference proteome</keyword>
<accession>A0ABT1C7N3</accession>
<gene>
    <name evidence="1" type="ORF">NGM99_13770</name>
</gene>
<evidence type="ECO:0000313" key="1">
    <source>
        <dbReference type="EMBL" id="MCO6050847.1"/>
    </source>
</evidence>
<name>A0ABT1C7N3_9HYPH</name>
<reference evidence="1 2" key="1">
    <citation type="submission" date="2022-06" db="EMBL/GenBank/DDBJ databases">
        <title>Mesorhizobium sp. strain RP14 Genome sequencing and assembly.</title>
        <authorList>
            <person name="Kim I."/>
        </authorList>
    </citation>
    <scope>NUCLEOTIDE SEQUENCE [LARGE SCALE GENOMIC DNA]</scope>
    <source>
        <strain evidence="2">RP14(2022)</strain>
    </source>
</reference>
<dbReference type="Proteomes" id="UP001205906">
    <property type="component" value="Unassembled WGS sequence"/>
</dbReference>
<protein>
    <submittedName>
        <fullName evidence="1">Uncharacterized protein</fullName>
    </submittedName>
</protein>